<feature type="domain" description="D-isomer specific 2-hydroxyacid dehydrogenase NAD-binding" evidence="6">
    <location>
        <begin position="110"/>
        <end position="285"/>
    </location>
</feature>
<dbReference type="SUPFAM" id="SSF51735">
    <property type="entry name" value="NAD(P)-binding Rossmann-fold domains"/>
    <property type="match status" value="1"/>
</dbReference>
<dbReference type="RefSeq" id="WP_084067674.1">
    <property type="nucleotide sequence ID" value="NZ_FQVI01000003.1"/>
</dbReference>
<dbReference type="Proteomes" id="UP000184245">
    <property type="component" value="Unassembled WGS sequence"/>
</dbReference>
<gene>
    <name evidence="7" type="ORF">SAMN02745158_01023</name>
</gene>
<dbReference type="FunFam" id="3.40.50.720:FF:000203">
    <property type="entry name" value="D-3-phosphoglycerate dehydrogenase (SerA)"/>
    <property type="match status" value="1"/>
</dbReference>
<dbReference type="Gene3D" id="3.40.50.720">
    <property type="entry name" value="NAD(P)-binding Rossmann-like Domain"/>
    <property type="match status" value="2"/>
</dbReference>
<dbReference type="Pfam" id="PF02826">
    <property type="entry name" value="2-Hacid_dh_C"/>
    <property type="match status" value="1"/>
</dbReference>
<dbReference type="AlphaFoldDB" id="A0A1M4UXC2"/>
<dbReference type="PROSITE" id="PS00671">
    <property type="entry name" value="D_2_HYDROXYACID_DH_3"/>
    <property type="match status" value="1"/>
</dbReference>
<evidence type="ECO:0000256" key="1">
    <source>
        <dbReference type="ARBA" id="ARBA00005854"/>
    </source>
</evidence>
<evidence type="ECO:0000313" key="8">
    <source>
        <dbReference type="Proteomes" id="UP000184245"/>
    </source>
</evidence>
<dbReference type="PANTHER" id="PTHR43761:SF1">
    <property type="entry name" value="D-ISOMER SPECIFIC 2-HYDROXYACID DEHYDROGENASE CATALYTIC DOMAIN-CONTAINING PROTEIN-RELATED"/>
    <property type="match status" value="1"/>
</dbReference>
<dbReference type="InterPro" id="IPR006139">
    <property type="entry name" value="D-isomer_2_OHA_DH_cat_dom"/>
</dbReference>
<dbReference type="GO" id="GO:0016616">
    <property type="term" value="F:oxidoreductase activity, acting on the CH-OH group of donors, NAD or NADP as acceptor"/>
    <property type="evidence" value="ECO:0007669"/>
    <property type="project" value="InterPro"/>
</dbReference>
<dbReference type="SUPFAM" id="SSF52283">
    <property type="entry name" value="Formate/glycerate dehydrogenase catalytic domain-like"/>
    <property type="match status" value="1"/>
</dbReference>
<comment type="similarity">
    <text evidence="1 4">Belongs to the D-isomer specific 2-hydroxyacid dehydrogenase family.</text>
</comment>
<dbReference type="OrthoDB" id="9805416at2"/>
<keyword evidence="3" id="KW-0520">NAD</keyword>
<dbReference type="InterPro" id="IPR036291">
    <property type="entry name" value="NAD(P)-bd_dom_sf"/>
</dbReference>
<dbReference type="PANTHER" id="PTHR43761">
    <property type="entry name" value="D-ISOMER SPECIFIC 2-HYDROXYACID DEHYDROGENASE FAMILY PROTEIN (AFU_ORTHOLOGUE AFUA_1G13630)"/>
    <property type="match status" value="1"/>
</dbReference>
<reference evidence="7 8" key="1">
    <citation type="submission" date="2016-11" db="EMBL/GenBank/DDBJ databases">
        <authorList>
            <person name="Jaros S."/>
            <person name="Januszkiewicz K."/>
            <person name="Wedrychowicz H."/>
        </authorList>
    </citation>
    <scope>NUCLEOTIDE SEQUENCE [LARGE SCALE GENOMIC DNA]</scope>
    <source>
        <strain evidence="7 8">DSM 17459</strain>
    </source>
</reference>
<dbReference type="PROSITE" id="PS00065">
    <property type="entry name" value="D_2_HYDROXYACID_DH_1"/>
    <property type="match status" value="1"/>
</dbReference>
<sequence>MKVYFLDEQFLNKEEKEQLHEAFSQAGIEITFLSCKKSQEIIEKAADADGILLMAVPVTEEVMSSLPRLRVIGRCGIGVDNVDVEAATGRKIAVCNVPDHCIYEVASHAFALMMCLKRQLRPFVKRAREGGYAQGTQIRCTRIRGEVMGIVGYGKIGKELSRMALGMGMKVLVYDPFVTESGMADIEMTDNLGYLLEKADAVSLHTPLLPETYHMIGETQLKMMKRDAVLINASRGPIVDTEALVRALAEGWIAGAGLDVCEDEPLQPGHVLLDMENVIFTPHVGMYSEQAMEDMYRKLSVQTIDILQRRWTLNVVNPEVRARLDF</sequence>
<evidence type="ECO:0000256" key="2">
    <source>
        <dbReference type="ARBA" id="ARBA00023002"/>
    </source>
</evidence>
<accession>A0A1M4UXC2</accession>
<dbReference type="InterPro" id="IPR029753">
    <property type="entry name" value="D-isomer_DH_CS"/>
</dbReference>
<feature type="domain" description="D-isomer specific 2-hydroxyacid dehydrogenase catalytic" evidence="5">
    <location>
        <begin position="17"/>
        <end position="317"/>
    </location>
</feature>
<dbReference type="PROSITE" id="PS00670">
    <property type="entry name" value="D_2_HYDROXYACID_DH_2"/>
    <property type="match status" value="1"/>
</dbReference>
<dbReference type="InterPro" id="IPR043322">
    <property type="entry name" value="CtBP"/>
</dbReference>
<keyword evidence="8" id="KW-1185">Reference proteome</keyword>
<organism evidence="7 8">
    <name type="scientific">Lactonifactor longoviformis DSM 17459</name>
    <dbReference type="NCBI Taxonomy" id="1122155"/>
    <lineage>
        <taxon>Bacteria</taxon>
        <taxon>Bacillati</taxon>
        <taxon>Bacillota</taxon>
        <taxon>Clostridia</taxon>
        <taxon>Eubacteriales</taxon>
        <taxon>Clostridiaceae</taxon>
        <taxon>Lactonifactor</taxon>
    </lineage>
</organism>
<evidence type="ECO:0000256" key="3">
    <source>
        <dbReference type="ARBA" id="ARBA00023027"/>
    </source>
</evidence>
<dbReference type="GO" id="GO:0003714">
    <property type="term" value="F:transcription corepressor activity"/>
    <property type="evidence" value="ECO:0007669"/>
    <property type="project" value="InterPro"/>
</dbReference>
<keyword evidence="2 4" id="KW-0560">Oxidoreductase</keyword>
<name>A0A1M4UXC2_9CLOT</name>
<dbReference type="STRING" id="1122155.SAMN02745158_01023"/>
<dbReference type="InterPro" id="IPR006140">
    <property type="entry name" value="D-isomer_DH_NAD-bd"/>
</dbReference>
<evidence type="ECO:0000256" key="4">
    <source>
        <dbReference type="RuleBase" id="RU003719"/>
    </source>
</evidence>
<evidence type="ECO:0000259" key="5">
    <source>
        <dbReference type="Pfam" id="PF00389"/>
    </source>
</evidence>
<dbReference type="InterPro" id="IPR050418">
    <property type="entry name" value="D-iso_2-hydroxyacid_DH_PdxB"/>
</dbReference>
<dbReference type="EMBL" id="FQVI01000003">
    <property type="protein sequence ID" value="SHE61325.1"/>
    <property type="molecule type" value="Genomic_DNA"/>
</dbReference>
<proteinExistence type="inferred from homology"/>
<dbReference type="Pfam" id="PF00389">
    <property type="entry name" value="2-Hacid_dh"/>
    <property type="match status" value="1"/>
</dbReference>
<evidence type="ECO:0000313" key="7">
    <source>
        <dbReference type="EMBL" id="SHE61325.1"/>
    </source>
</evidence>
<dbReference type="CDD" id="cd05299">
    <property type="entry name" value="CtBP_dh"/>
    <property type="match status" value="1"/>
</dbReference>
<dbReference type="GO" id="GO:0051287">
    <property type="term" value="F:NAD binding"/>
    <property type="evidence" value="ECO:0007669"/>
    <property type="project" value="InterPro"/>
</dbReference>
<protein>
    <submittedName>
        <fullName evidence="7">D-3-phosphoglycerate dehydrogenase</fullName>
    </submittedName>
</protein>
<dbReference type="InterPro" id="IPR029752">
    <property type="entry name" value="D-isomer_DH_CS1"/>
</dbReference>
<evidence type="ECO:0000259" key="6">
    <source>
        <dbReference type="Pfam" id="PF02826"/>
    </source>
</evidence>